<dbReference type="Pfam" id="PF00078">
    <property type="entry name" value="RVT_1"/>
    <property type="match status" value="1"/>
</dbReference>
<reference evidence="2" key="1">
    <citation type="journal article" date="2022" name="Int. J. Mol. Sci.">
        <title>Draft Genome of Tanacetum Coccineum: Genomic Comparison of Closely Related Tanacetum-Family Plants.</title>
        <authorList>
            <person name="Yamashiro T."/>
            <person name="Shiraishi A."/>
            <person name="Nakayama K."/>
            <person name="Satake H."/>
        </authorList>
    </citation>
    <scope>NUCLEOTIDE SEQUENCE</scope>
</reference>
<reference evidence="2" key="2">
    <citation type="submission" date="2022-01" db="EMBL/GenBank/DDBJ databases">
        <authorList>
            <person name="Yamashiro T."/>
            <person name="Shiraishi A."/>
            <person name="Satake H."/>
            <person name="Nakayama K."/>
        </authorList>
    </citation>
    <scope>NUCLEOTIDE SEQUENCE</scope>
</reference>
<feature type="domain" description="Reverse transcriptase" evidence="1">
    <location>
        <begin position="6"/>
        <end position="84"/>
    </location>
</feature>
<accession>A0ABQ5D8R0</accession>
<evidence type="ECO:0000259" key="1">
    <source>
        <dbReference type="Pfam" id="PF00078"/>
    </source>
</evidence>
<comment type="caution">
    <text evidence="2">The sequence shown here is derived from an EMBL/GenBank/DDBJ whole genome shotgun (WGS) entry which is preliminary data.</text>
</comment>
<proteinExistence type="predicted"/>
<protein>
    <submittedName>
        <fullName evidence="2">RNA-directed DNA polymerase, eukaryota</fullName>
    </submittedName>
</protein>
<dbReference type="InterPro" id="IPR000477">
    <property type="entry name" value="RT_dom"/>
</dbReference>
<keyword evidence="2" id="KW-0548">Nucleotidyltransferase</keyword>
<dbReference type="EMBL" id="BQNB010015069">
    <property type="protein sequence ID" value="GJT35661.1"/>
    <property type="molecule type" value="Genomic_DNA"/>
</dbReference>
<sequence>MARGISWIRGCLNHATSSVLVNGSPTNEFYLSRGLRQGDPLSPFLFIIAMEGLHVAIEDAIAAGLYRGITMHTLSLSHFFFADDSRSALSSFGGAMWMGIKFLGSLGTPAISFLKVIGGLGIGSLFSLNQALILKWRWRFFQNPNALWVRVIKAVHGGPGIIPLSFLRKRVGNGTDTKFWQDVWIGEISLQSKFPRLYRLALNKECSICEVWNNGWVFNWSRPIVRGTLLHQLNDLTAILDSVQLFRLGLDSWIWSIGSPSFTVKCTRDHIDNCILPDDGSETIWNRYLPKKINIFLWRAVRDRLPSRWNLSRETGIELYSLTCPYL</sequence>
<dbReference type="PANTHER" id="PTHR36617:SF16">
    <property type="entry name" value="OS04G0516500 PROTEIN"/>
    <property type="match status" value="1"/>
</dbReference>
<dbReference type="Proteomes" id="UP001151760">
    <property type="component" value="Unassembled WGS sequence"/>
</dbReference>
<keyword evidence="2" id="KW-0808">Transferase</keyword>
<dbReference type="PANTHER" id="PTHR36617">
    <property type="entry name" value="PROTEIN, PUTATIVE-RELATED"/>
    <property type="match status" value="1"/>
</dbReference>
<keyword evidence="3" id="KW-1185">Reference proteome</keyword>
<name>A0ABQ5D8R0_9ASTR</name>
<gene>
    <name evidence="2" type="ORF">Tco_0926080</name>
</gene>
<evidence type="ECO:0000313" key="3">
    <source>
        <dbReference type="Proteomes" id="UP001151760"/>
    </source>
</evidence>
<organism evidence="2 3">
    <name type="scientific">Tanacetum coccineum</name>
    <dbReference type="NCBI Taxonomy" id="301880"/>
    <lineage>
        <taxon>Eukaryota</taxon>
        <taxon>Viridiplantae</taxon>
        <taxon>Streptophyta</taxon>
        <taxon>Embryophyta</taxon>
        <taxon>Tracheophyta</taxon>
        <taxon>Spermatophyta</taxon>
        <taxon>Magnoliopsida</taxon>
        <taxon>eudicotyledons</taxon>
        <taxon>Gunneridae</taxon>
        <taxon>Pentapetalae</taxon>
        <taxon>asterids</taxon>
        <taxon>campanulids</taxon>
        <taxon>Asterales</taxon>
        <taxon>Asteraceae</taxon>
        <taxon>Asteroideae</taxon>
        <taxon>Anthemideae</taxon>
        <taxon>Anthemidinae</taxon>
        <taxon>Tanacetum</taxon>
    </lineage>
</organism>
<evidence type="ECO:0000313" key="2">
    <source>
        <dbReference type="EMBL" id="GJT35661.1"/>
    </source>
</evidence>
<dbReference type="GO" id="GO:0003964">
    <property type="term" value="F:RNA-directed DNA polymerase activity"/>
    <property type="evidence" value="ECO:0007669"/>
    <property type="project" value="UniProtKB-KW"/>
</dbReference>
<keyword evidence="2" id="KW-0695">RNA-directed DNA polymerase</keyword>